<name>A0A381RQ29_9ZZZZ</name>
<feature type="transmembrane region" description="Helical" evidence="11">
    <location>
        <begin position="137"/>
        <end position="159"/>
    </location>
</feature>
<feature type="transmembrane region" description="Helical" evidence="11">
    <location>
        <begin position="411"/>
        <end position="430"/>
    </location>
</feature>
<feature type="transmembrane region" description="Helical" evidence="11">
    <location>
        <begin position="24"/>
        <end position="44"/>
    </location>
</feature>
<dbReference type="InterPro" id="IPR051163">
    <property type="entry name" value="Sodium:Solute_Symporter_SSF"/>
</dbReference>
<dbReference type="NCBIfam" id="TIGR00813">
    <property type="entry name" value="sss"/>
    <property type="match status" value="1"/>
</dbReference>
<dbReference type="AlphaFoldDB" id="A0A381RQ29"/>
<comment type="subcellular location">
    <subcellularLocation>
        <location evidence="1">Cell membrane</location>
        <topology evidence="1">Multi-pass membrane protein</topology>
    </subcellularLocation>
</comment>
<keyword evidence="7" id="KW-0915">Sodium</keyword>
<dbReference type="GO" id="GO:0015293">
    <property type="term" value="F:symporter activity"/>
    <property type="evidence" value="ECO:0007669"/>
    <property type="project" value="TreeGrafter"/>
</dbReference>
<dbReference type="PANTHER" id="PTHR42985:SF40">
    <property type="entry name" value="LD47995P-RELATED"/>
    <property type="match status" value="1"/>
</dbReference>
<feature type="transmembrane region" description="Helical" evidence="11">
    <location>
        <begin position="354"/>
        <end position="373"/>
    </location>
</feature>
<feature type="transmembrane region" description="Helical" evidence="11">
    <location>
        <begin position="450"/>
        <end position="472"/>
    </location>
</feature>
<evidence type="ECO:0000256" key="11">
    <source>
        <dbReference type="SAM" id="Phobius"/>
    </source>
</evidence>
<evidence type="ECO:0000256" key="10">
    <source>
        <dbReference type="ARBA" id="ARBA00023201"/>
    </source>
</evidence>
<sequence>MGAGLFFARNNKSTEDFFFGGRRFSWWLIAMSMLATGVGSHSFAKYASKGFEYGFSSTMTYMNDWFFMPLLLFGWIPIIYYMKVNSIPEYFQRRFNSTVRNLSTFTMLLYLVGYIGIGLLALGSLLQPILGWEINTIIIVVAVISGIYVSLGGQTAIIFTDFLQGIILLFAGLLIFGLGIAYLGGFDLFWNNLSITNKLPLADFNSPPDFNFAGIFWQDGVVGSVGFAFMNQAVIMRFLAARSVVHARRATIMNVLVFLPIGTIAVSNSGWVARAIANTSPDVIAETTNPNGIFTVVAGIVSGSEAIFAFLVAAVVAALMSSLDSQINASAAVAVNDIYTPLSKNPSEKTRLRVSMFTSLLVTFIGIQAAFLFSKYGTIYEAHGAFHSVVTPPMVTVIFLGIFWRRFSSRAAVLTFILGGIFILLGIEYPKTFVQPFSHGIEFVEEKPWSYIRALYNVFACVSIGIIVTLFTKPPKNYDKIKGLTIWTIKDGPQYFKGSDVNKNAGITIQFSGAEVEVTQKDNNEVSLPKNYMDKIKGNKGDLIYISDHRWYLGGLKSTHARLGSVSDNNKVTVSKDVFDHAQFNLSEDLIIELEV</sequence>
<feature type="transmembrane region" description="Helical" evidence="11">
    <location>
        <begin position="293"/>
        <end position="320"/>
    </location>
</feature>
<evidence type="ECO:0000313" key="12">
    <source>
        <dbReference type="EMBL" id="SUZ93261.1"/>
    </source>
</evidence>
<dbReference type="InterPro" id="IPR038377">
    <property type="entry name" value="Na/Glc_symporter_sf"/>
</dbReference>
<feature type="transmembrane region" description="Helical" evidence="11">
    <location>
        <begin position="385"/>
        <end position="404"/>
    </location>
</feature>
<protein>
    <recommendedName>
        <fullName evidence="13">Sodium:proline symporter</fullName>
    </recommendedName>
</protein>
<feature type="transmembrane region" description="Helical" evidence="11">
    <location>
        <begin position="102"/>
        <end position="125"/>
    </location>
</feature>
<comment type="similarity">
    <text evidence="2">Belongs to the sodium:solute symporter (SSF) (TC 2.A.21) family.</text>
</comment>
<evidence type="ECO:0000256" key="2">
    <source>
        <dbReference type="ARBA" id="ARBA00006434"/>
    </source>
</evidence>
<gene>
    <name evidence="12" type="ORF">METZ01_LOCUS46115</name>
</gene>
<dbReference type="GO" id="GO:0006814">
    <property type="term" value="P:sodium ion transport"/>
    <property type="evidence" value="ECO:0007669"/>
    <property type="project" value="UniProtKB-KW"/>
</dbReference>
<keyword evidence="10" id="KW-0739">Sodium transport</keyword>
<dbReference type="PANTHER" id="PTHR42985">
    <property type="entry name" value="SODIUM-COUPLED MONOCARBOXYLATE TRANSPORTER"/>
    <property type="match status" value="1"/>
</dbReference>
<dbReference type="EMBL" id="UINC01002132">
    <property type="protein sequence ID" value="SUZ93261.1"/>
    <property type="molecule type" value="Genomic_DNA"/>
</dbReference>
<feature type="transmembrane region" description="Helical" evidence="11">
    <location>
        <begin position="251"/>
        <end position="273"/>
    </location>
</feature>
<dbReference type="InterPro" id="IPR001734">
    <property type="entry name" value="Na/solute_symporter"/>
</dbReference>
<evidence type="ECO:0000256" key="3">
    <source>
        <dbReference type="ARBA" id="ARBA00022448"/>
    </source>
</evidence>
<keyword evidence="4" id="KW-1003">Cell membrane</keyword>
<evidence type="ECO:0000256" key="8">
    <source>
        <dbReference type="ARBA" id="ARBA00023065"/>
    </source>
</evidence>
<evidence type="ECO:0000256" key="1">
    <source>
        <dbReference type="ARBA" id="ARBA00004651"/>
    </source>
</evidence>
<evidence type="ECO:0000256" key="6">
    <source>
        <dbReference type="ARBA" id="ARBA00022989"/>
    </source>
</evidence>
<organism evidence="12">
    <name type="scientific">marine metagenome</name>
    <dbReference type="NCBI Taxonomy" id="408172"/>
    <lineage>
        <taxon>unclassified sequences</taxon>
        <taxon>metagenomes</taxon>
        <taxon>ecological metagenomes</taxon>
    </lineage>
</organism>
<accession>A0A381RQ29</accession>
<feature type="transmembrane region" description="Helical" evidence="11">
    <location>
        <begin position="210"/>
        <end position="230"/>
    </location>
</feature>
<dbReference type="Pfam" id="PF00474">
    <property type="entry name" value="SSF"/>
    <property type="match status" value="1"/>
</dbReference>
<keyword evidence="3" id="KW-0813">Transport</keyword>
<feature type="transmembrane region" description="Helical" evidence="11">
    <location>
        <begin position="166"/>
        <end position="190"/>
    </location>
</feature>
<dbReference type="PROSITE" id="PS50283">
    <property type="entry name" value="NA_SOLUT_SYMP_3"/>
    <property type="match status" value="1"/>
</dbReference>
<evidence type="ECO:0000256" key="4">
    <source>
        <dbReference type="ARBA" id="ARBA00022475"/>
    </source>
</evidence>
<keyword evidence="9 11" id="KW-0472">Membrane</keyword>
<evidence type="ECO:0008006" key="13">
    <source>
        <dbReference type="Google" id="ProtNLM"/>
    </source>
</evidence>
<reference evidence="12" key="1">
    <citation type="submission" date="2018-05" db="EMBL/GenBank/DDBJ databases">
        <authorList>
            <person name="Lanie J.A."/>
            <person name="Ng W.-L."/>
            <person name="Kazmierczak K.M."/>
            <person name="Andrzejewski T.M."/>
            <person name="Davidsen T.M."/>
            <person name="Wayne K.J."/>
            <person name="Tettelin H."/>
            <person name="Glass J.I."/>
            <person name="Rusch D."/>
            <person name="Podicherti R."/>
            <person name="Tsui H.-C.T."/>
            <person name="Winkler M.E."/>
        </authorList>
    </citation>
    <scope>NUCLEOTIDE SEQUENCE</scope>
</reference>
<dbReference type="GO" id="GO:0005886">
    <property type="term" value="C:plasma membrane"/>
    <property type="evidence" value="ECO:0007669"/>
    <property type="project" value="UniProtKB-SubCell"/>
</dbReference>
<keyword evidence="5 11" id="KW-0812">Transmembrane</keyword>
<keyword evidence="8" id="KW-0406">Ion transport</keyword>
<proteinExistence type="inferred from homology"/>
<evidence type="ECO:0000256" key="5">
    <source>
        <dbReference type="ARBA" id="ARBA00022692"/>
    </source>
</evidence>
<keyword evidence="6 11" id="KW-1133">Transmembrane helix</keyword>
<feature type="transmembrane region" description="Helical" evidence="11">
    <location>
        <begin position="64"/>
        <end position="82"/>
    </location>
</feature>
<dbReference type="Gene3D" id="1.20.1730.10">
    <property type="entry name" value="Sodium/glucose cotransporter"/>
    <property type="match status" value="1"/>
</dbReference>
<evidence type="ECO:0000256" key="7">
    <source>
        <dbReference type="ARBA" id="ARBA00023053"/>
    </source>
</evidence>
<evidence type="ECO:0000256" key="9">
    <source>
        <dbReference type="ARBA" id="ARBA00023136"/>
    </source>
</evidence>